<proteinExistence type="predicted"/>
<dbReference type="EMBL" id="RCHU02000003">
    <property type="protein sequence ID" value="KAL3598987.1"/>
    <property type="molecule type" value="Genomic_DNA"/>
</dbReference>
<name>A0ACC4CMX9_POPAL</name>
<sequence>MVYFCFSTMEATKEMGFALHIVSSMSLLLAFELQQNSISQDHEATSRTYCLMSVSNSIRTTYVQVQNREKEKMEAWIYKLLCIAP</sequence>
<protein>
    <submittedName>
        <fullName evidence="1">Uncharacterized protein</fullName>
    </submittedName>
</protein>
<comment type="caution">
    <text evidence="1">The sequence shown here is derived from an EMBL/GenBank/DDBJ whole genome shotgun (WGS) entry which is preliminary data.</text>
</comment>
<organism evidence="1 2">
    <name type="scientific">Populus alba</name>
    <name type="common">White poplar</name>
    <dbReference type="NCBI Taxonomy" id="43335"/>
    <lineage>
        <taxon>Eukaryota</taxon>
        <taxon>Viridiplantae</taxon>
        <taxon>Streptophyta</taxon>
        <taxon>Embryophyta</taxon>
        <taxon>Tracheophyta</taxon>
        <taxon>Spermatophyta</taxon>
        <taxon>Magnoliopsida</taxon>
        <taxon>eudicotyledons</taxon>
        <taxon>Gunneridae</taxon>
        <taxon>Pentapetalae</taxon>
        <taxon>rosids</taxon>
        <taxon>fabids</taxon>
        <taxon>Malpighiales</taxon>
        <taxon>Salicaceae</taxon>
        <taxon>Saliceae</taxon>
        <taxon>Populus</taxon>
    </lineage>
</organism>
<keyword evidence="2" id="KW-1185">Reference proteome</keyword>
<accession>A0ACC4CMX9</accession>
<evidence type="ECO:0000313" key="2">
    <source>
        <dbReference type="Proteomes" id="UP000309997"/>
    </source>
</evidence>
<dbReference type="Proteomes" id="UP000309997">
    <property type="component" value="Unassembled WGS sequence"/>
</dbReference>
<gene>
    <name evidence="1" type="ORF">D5086_006905</name>
</gene>
<reference evidence="1 2" key="1">
    <citation type="journal article" date="2024" name="Plant Biotechnol. J.">
        <title>Genome and CRISPR/Cas9 system of a widespread forest tree (Populus alba) in the world.</title>
        <authorList>
            <person name="Liu Y.J."/>
            <person name="Jiang P.F."/>
            <person name="Han X.M."/>
            <person name="Li X.Y."/>
            <person name="Wang H.M."/>
            <person name="Wang Y.J."/>
            <person name="Wang X.X."/>
            <person name="Zeng Q.Y."/>
        </authorList>
    </citation>
    <scope>NUCLEOTIDE SEQUENCE [LARGE SCALE GENOMIC DNA]</scope>
    <source>
        <strain evidence="2">cv. PAL-ZL1</strain>
    </source>
</reference>
<evidence type="ECO:0000313" key="1">
    <source>
        <dbReference type="EMBL" id="KAL3598987.1"/>
    </source>
</evidence>